<keyword evidence="2" id="KW-1185">Reference proteome</keyword>
<dbReference type="InterPro" id="IPR025716">
    <property type="entry name" value="Post-transcriptional_regulator"/>
</dbReference>
<protein>
    <recommendedName>
        <fullName evidence="3">Post-transcriptional regulator</fullName>
    </recommendedName>
</protein>
<dbReference type="AlphaFoldDB" id="A0A7I8DD41"/>
<organism evidence="1 2">
    <name type="scientific">Effusibacillus dendaii</name>
    <dbReference type="NCBI Taxonomy" id="2743772"/>
    <lineage>
        <taxon>Bacteria</taxon>
        <taxon>Bacillati</taxon>
        <taxon>Bacillota</taxon>
        <taxon>Bacilli</taxon>
        <taxon>Bacillales</taxon>
        <taxon>Alicyclobacillaceae</taxon>
        <taxon>Effusibacillus</taxon>
    </lineage>
</organism>
<dbReference type="KEGG" id="eff:skT53_31180"/>
<evidence type="ECO:0000313" key="1">
    <source>
        <dbReference type="EMBL" id="BCJ88133.1"/>
    </source>
</evidence>
<name>A0A7I8DD41_9BACL</name>
<dbReference type="Proteomes" id="UP000593802">
    <property type="component" value="Chromosome"/>
</dbReference>
<gene>
    <name evidence="1" type="ORF">skT53_31180</name>
</gene>
<dbReference type="RefSeq" id="WP_226375252.1">
    <property type="nucleotide sequence ID" value="NZ_AP023366.1"/>
</dbReference>
<sequence length="74" mass="8611">MNDRELSDMIEELCHSKAKEFKLLGYDVEGADVWKCVSSKYKKGTPPLHQIVNDILSLRINVYMNWAMMEVYKG</sequence>
<reference evidence="1 2" key="1">
    <citation type="submission" date="2020-08" db="EMBL/GenBank/DDBJ databases">
        <title>Complete Genome Sequence of Effusibacillus dendaii Strain skT53, Isolated from Farmland soil.</title>
        <authorList>
            <person name="Konishi T."/>
            <person name="Kawasaki H."/>
        </authorList>
    </citation>
    <scope>NUCLEOTIDE SEQUENCE [LARGE SCALE GENOMIC DNA]</scope>
    <source>
        <strain evidence="2">skT53</strain>
    </source>
</reference>
<evidence type="ECO:0008006" key="3">
    <source>
        <dbReference type="Google" id="ProtNLM"/>
    </source>
</evidence>
<dbReference type="EMBL" id="AP023366">
    <property type="protein sequence ID" value="BCJ88133.1"/>
    <property type="molecule type" value="Genomic_DNA"/>
</dbReference>
<evidence type="ECO:0000313" key="2">
    <source>
        <dbReference type="Proteomes" id="UP000593802"/>
    </source>
</evidence>
<accession>A0A7I8DD41</accession>
<dbReference type="Pfam" id="PF13797">
    <property type="entry name" value="Post_transc_reg"/>
    <property type="match status" value="1"/>
</dbReference>
<proteinExistence type="predicted"/>